<dbReference type="Proteomes" id="UP000789706">
    <property type="component" value="Unassembled WGS sequence"/>
</dbReference>
<evidence type="ECO:0000313" key="1">
    <source>
        <dbReference type="EMBL" id="CAG8491321.1"/>
    </source>
</evidence>
<evidence type="ECO:0000313" key="2">
    <source>
        <dbReference type="Proteomes" id="UP000789706"/>
    </source>
</evidence>
<accession>A0A9N8ZGQ0</accession>
<sequence length="53" mass="6056">MTKSIWQSWKSLPRRGITFALVGSYVADSLEEKYPDTTGIFIKKNEEETSTKS</sequence>
<comment type="caution">
    <text evidence="1">The sequence shown here is derived from an EMBL/GenBank/DDBJ whole genome shotgun (WGS) entry which is preliminary data.</text>
</comment>
<keyword evidence="2" id="KW-1185">Reference proteome</keyword>
<organism evidence="1 2">
    <name type="scientific">Diversispora eburnea</name>
    <dbReference type="NCBI Taxonomy" id="1213867"/>
    <lineage>
        <taxon>Eukaryota</taxon>
        <taxon>Fungi</taxon>
        <taxon>Fungi incertae sedis</taxon>
        <taxon>Mucoromycota</taxon>
        <taxon>Glomeromycotina</taxon>
        <taxon>Glomeromycetes</taxon>
        <taxon>Diversisporales</taxon>
        <taxon>Diversisporaceae</taxon>
        <taxon>Diversispora</taxon>
    </lineage>
</organism>
<protein>
    <submittedName>
        <fullName evidence="1">230_t:CDS:1</fullName>
    </submittedName>
</protein>
<dbReference type="AlphaFoldDB" id="A0A9N8ZGQ0"/>
<name>A0A9N8ZGQ0_9GLOM</name>
<proteinExistence type="predicted"/>
<gene>
    <name evidence="1" type="ORF">DEBURN_LOCUS4192</name>
</gene>
<dbReference type="OrthoDB" id="2555959at2759"/>
<reference evidence="1" key="1">
    <citation type="submission" date="2021-06" db="EMBL/GenBank/DDBJ databases">
        <authorList>
            <person name="Kallberg Y."/>
            <person name="Tangrot J."/>
            <person name="Rosling A."/>
        </authorList>
    </citation>
    <scope>NUCLEOTIDE SEQUENCE</scope>
    <source>
        <strain evidence="1">AZ414A</strain>
    </source>
</reference>
<dbReference type="EMBL" id="CAJVPK010000303">
    <property type="protein sequence ID" value="CAG8491321.1"/>
    <property type="molecule type" value="Genomic_DNA"/>
</dbReference>